<dbReference type="Proteomes" id="UP000001307">
    <property type="component" value="Unassembled WGS sequence"/>
</dbReference>
<reference evidence="1" key="1">
    <citation type="journal article" date="2010" name="Science">
        <title>Plasticity of animal genome architecture unmasked by rapid evolution of a pelagic tunicate.</title>
        <authorList>
            <person name="Denoeud F."/>
            <person name="Henriet S."/>
            <person name="Mungpakdee S."/>
            <person name="Aury J.M."/>
            <person name="Da Silva C."/>
            <person name="Brinkmann H."/>
            <person name="Mikhaleva J."/>
            <person name="Olsen L.C."/>
            <person name="Jubin C."/>
            <person name="Canestro C."/>
            <person name="Bouquet J.M."/>
            <person name="Danks G."/>
            <person name="Poulain J."/>
            <person name="Campsteijn C."/>
            <person name="Adamski M."/>
            <person name="Cross I."/>
            <person name="Yadetie F."/>
            <person name="Muffato M."/>
            <person name="Louis A."/>
            <person name="Butcher S."/>
            <person name="Tsagkogeorga G."/>
            <person name="Konrad A."/>
            <person name="Singh S."/>
            <person name="Jensen M.F."/>
            <person name="Cong E.H."/>
            <person name="Eikeseth-Otteraa H."/>
            <person name="Noel B."/>
            <person name="Anthouard V."/>
            <person name="Porcel B.M."/>
            <person name="Kachouri-Lafond R."/>
            <person name="Nishino A."/>
            <person name="Ugolini M."/>
            <person name="Chourrout P."/>
            <person name="Nishida H."/>
            <person name="Aasland R."/>
            <person name="Huzurbazar S."/>
            <person name="Westhof E."/>
            <person name="Delsuc F."/>
            <person name="Lehrach H."/>
            <person name="Reinhardt R."/>
            <person name="Weissenbach J."/>
            <person name="Roy S.W."/>
            <person name="Artiguenave F."/>
            <person name="Postlethwait J.H."/>
            <person name="Manak J.R."/>
            <person name="Thompson E.M."/>
            <person name="Jaillon O."/>
            <person name="Du Pasquier L."/>
            <person name="Boudinot P."/>
            <person name="Liberles D.A."/>
            <person name="Volff J.N."/>
            <person name="Philippe H."/>
            <person name="Lenhard B."/>
            <person name="Roest Crollius H."/>
            <person name="Wincker P."/>
            <person name="Chourrout D."/>
        </authorList>
    </citation>
    <scope>NUCLEOTIDE SEQUENCE [LARGE SCALE GENOMIC DNA]</scope>
</reference>
<proteinExistence type="predicted"/>
<dbReference type="EMBL" id="FN653088">
    <property type="protein sequence ID" value="CBY11601.1"/>
    <property type="molecule type" value="Genomic_DNA"/>
</dbReference>
<evidence type="ECO:0000313" key="1">
    <source>
        <dbReference type="EMBL" id="CBY11601.1"/>
    </source>
</evidence>
<accession>E4XP13</accession>
<name>E4XP13_OIKDI</name>
<gene>
    <name evidence="1" type="ORF">GSOID_T00016772001</name>
</gene>
<sequence length="120" mass="14160">MKDPKVFKLSDVQRCWKPERPMKKFEFENIKCSTTIAPVLISVLPSPRSGGLRFFFKEHTKLYEYQTEKSDIDKSILIKENKKTGKRISLRLRCSGTNRGCRCKMEINLQTDRHKSYRKS</sequence>
<organism evidence="1">
    <name type="scientific">Oikopleura dioica</name>
    <name type="common">Tunicate</name>
    <dbReference type="NCBI Taxonomy" id="34765"/>
    <lineage>
        <taxon>Eukaryota</taxon>
        <taxon>Metazoa</taxon>
        <taxon>Chordata</taxon>
        <taxon>Tunicata</taxon>
        <taxon>Appendicularia</taxon>
        <taxon>Copelata</taxon>
        <taxon>Oikopleuridae</taxon>
        <taxon>Oikopleura</taxon>
    </lineage>
</organism>
<keyword evidence="2" id="KW-1185">Reference proteome</keyword>
<protein>
    <submittedName>
        <fullName evidence="1">Uncharacterized protein</fullName>
    </submittedName>
</protein>
<dbReference type="AlphaFoldDB" id="E4XP13"/>
<dbReference type="InParanoid" id="E4XP13"/>
<evidence type="ECO:0000313" key="2">
    <source>
        <dbReference type="Proteomes" id="UP000001307"/>
    </source>
</evidence>